<reference evidence="2" key="1">
    <citation type="submission" date="2020-11" db="EMBL/GenBank/DDBJ databases">
        <authorList>
            <person name="Tran Van P."/>
        </authorList>
    </citation>
    <scope>NUCLEOTIDE SEQUENCE</scope>
</reference>
<sequence length="176" mass="19776">MLSSTAEDGEIEVRISVGWCFRLIVVGTSSHVRHPALPHHPTPPFILSSERAQTRGVMVETQVSHVLPLPHWQSVFPGPPPPPLSGGWWDKPRGSGQPQNPRPHQSVNQDRPYNKVSPSVFRKSRLLHVFRQLLAKTPLIKITYLPQHSAFHLIIVKVFLVSVEDTVVQETTSTRD</sequence>
<accession>A0A7R9EKW6</accession>
<name>A0A7R9EKW6_9NEOP</name>
<feature type="region of interest" description="Disordered" evidence="1">
    <location>
        <begin position="83"/>
        <end position="114"/>
    </location>
</feature>
<gene>
    <name evidence="2" type="ORF">TMSB3V08_LOCUS11224</name>
</gene>
<proteinExistence type="predicted"/>
<dbReference type="EMBL" id="OB797814">
    <property type="protein sequence ID" value="CAD7434574.1"/>
    <property type="molecule type" value="Genomic_DNA"/>
</dbReference>
<organism evidence="2">
    <name type="scientific">Timema monikensis</name>
    <dbReference type="NCBI Taxonomy" id="170555"/>
    <lineage>
        <taxon>Eukaryota</taxon>
        <taxon>Metazoa</taxon>
        <taxon>Ecdysozoa</taxon>
        <taxon>Arthropoda</taxon>
        <taxon>Hexapoda</taxon>
        <taxon>Insecta</taxon>
        <taxon>Pterygota</taxon>
        <taxon>Neoptera</taxon>
        <taxon>Polyneoptera</taxon>
        <taxon>Phasmatodea</taxon>
        <taxon>Timematodea</taxon>
        <taxon>Timematoidea</taxon>
        <taxon>Timematidae</taxon>
        <taxon>Timema</taxon>
    </lineage>
</organism>
<dbReference type="AlphaFoldDB" id="A0A7R9EKW6"/>
<evidence type="ECO:0000256" key="1">
    <source>
        <dbReference type="SAM" id="MobiDB-lite"/>
    </source>
</evidence>
<evidence type="ECO:0000313" key="2">
    <source>
        <dbReference type="EMBL" id="CAD7434574.1"/>
    </source>
</evidence>
<protein>
    <submittedName>
        <fullName evidence="2">Uncharacterized protein</fullName>
    </submittedName>
</protein>
<feature type="compositionally biased region" description="Polar residues" evidence="1">
    <location>
        <begin position="96"/>
        <end position="111"/>
    </location>
</feature>